<evidence type="ECO:0000313" key="1">
    <source>
        <dbReference type="EMBL" id="CAK9038364.1"/>
    </source>
</evidence>
<protein>
    <submittedName>
        <fullName evidence="1">Ribosomal RNA large subunit methyltransferase Cfr</fullName>
    </submittedName>
</protein>
<dbReference type="GO" id="GO:0008168">
    <property type="term" value="F:methyltransferase activity"/>
    <property type="evidence" value="ECO:0007669"/>
    <property type="project" value="UniProtKB-KW"/>
</dbReference>
<reference evidence="1 2" key="1">
    <citation type="submission" date="2024-02" db="EMBL/GenBank/DDBJ databases">
        <authorList>
            <person name="Chen Y."/>
            <person name="Shah S."/>
            <person name="Dougan E. K."/>
            <person name="Thang M."/>
            <person name="Chan C."/>
        </authorList>
    </citation>
    <scope>NUCLEOTIDE SEQUENCE [LARGE SCALE GENOMIC DNA]</scope>
</reference>
<name>A0ABP0LJW8_9DINO</name>
<keyword evidence="1" id="KW-0489">Methyltransferase</keyword>
<keyword evidence="2" id="KW-1185">Reference proteome</keyword>
<organism evidence="1 2">
    <name type="scientific">Durusdinium trenchii</name>
    <dbReference type="NCBI Taxonomy" id="1381693"/>
    <lineage>
        <taxon>Eukaryota</taxon>
        <taxon>Sar</taxon>
        <taxon>Alveolata</taxon>
        <taxon>Dinophyceae</taxon>
        <taxon>Suessiales</taxon>
        <taxon>Symbiodiniaceae</taxon>
        <taxon>Durusdinium</taxon>
    </lineage>
</organism>
<gene>
    <name evidence="1" type="ORF">SCF082_LOCUS22576</name>
</gene>
<dbReference type="GO" id="GO:0032259">
    <property type="term" value="P:methylation"/>
    <property type="evidence" value="ECO:0007669"/>
    <property type="project" value="UniProtKB-KW"/>
</dbReference>
<dbReference type="Proteomes" id="UP001642464">
    <property type="component" value="Unassembled WGS sequence"/>
</dbReference>
<dbReference type="EMBL" id="CAXAMM010016224">
    <property type="protein sequence ID" value="CAK9038364.1"/>
    <property type="molecule type" value="Genomic_DNA"/>
</dbReference>
<sequence>MCGIQLQKALGTEDSAAMMKLATGENGLFRPRAMKCLARILVCSGARVVLSSAWRSLPGGKQAVNWVLQKWGLPPVYSCTPGEGADRRVEHIWSWLAEHRDEVVGYAVVDDMDLSEELDVTGFRTQPSCIAGHFVRTPGSVGLTSGHVSRLLTKLQKEPTLPPEAGKWQIQRSALC</sequence>
<accession>A0ABP0LJW8</accession>
<comment type="caution">
    <text evidence="1">The sequence shown here is derived from an EMBL/GenBank/DDBJ whole genome shotgun (WGS) entry which is preliminary data.</text>
</comment>
<proteinExistence type="predicted"/>
<keyword evidence="1" id="KW-0808">Transferase</keyword>
<evidence type="ECO:0000313" key="2">
    <source>
        <dbReference type="Proteomes" id="UP001642464"/>
    </source>
</evidence>
<dbReference type="Pfam" id="PF18143">
    <property type="entry name" value="HAD_SAK_2"/>
    <property type="match status" value="1"/>
</dbReference>